<comment type="caution">
    <text evidence="2">The sequence shown here is derived from an EMBL/GenBank/DDBJ whole genome shotgun (WGS) entry which is preliminary data.</text>
</comment>
<dbReference type="GO" id="GO:0016989">
    <property type="term" value="F:sigma factor antagonist activity"/>
    <property type="evidence" value="ECO:0007669"/>
    <property type="project" value="InterPro"/>
</dbReference>
<gene>
    <name evidence="2" type="ORF">DD666_14385</name>
</gene>
<dbReference type="PANTHER" id="PTHR38104:SF1">
    <property type="entry name" value="ANTI-SIGMA-E FACTOR RSEA"/>
    <property type="match status" value="1"/>
</dbReference>
<reference evidence="2 3" key="1">
    <citation type="journal article" date="2018" name="Nat. Biotechnol.">
        <title>A standardized bacterial taxonomy based on genome phylogeny substantially revises the tree of life.</title>
        <authorList>
            <person name="Parks D.H."/>
            <person name="Chuvochina M."/>
            <person name="Waite D.W."/>
            <person name="Rinke C."/>
            <person name="Skarshewski A."/>
            <person name="Chaumeil P.A."/>
            <person name="Hugenholtz P."/>
        </authorList>
    </citation>
    <scope>NUCLEOTIDE SEQUENCE [LARGE SCALE GENOMIC DNA]</scope>
    <source>
        <strain evidence="2">UBA10707</strain>
    </source>
</reference>
<dbReference type="SUPFAM" id="SSF89069">
    <property type="entry name" value="N-terminal, cytoplasmic domain of anti-sigmaE factor RseA"/>
    <property type="match status" value="1"/>
</dbReference>
<dbReference type="InterPro" id="IPR036147">
    <property type="entry name" value="Anti-sigma_E_RseA_N_sf"/>
</dbReference>
<sequence length="165" mass="17892">MENTRTPPAIDWNESISEMVDGECDAFDASRIDTPYGRQTWDAYHLIGDVMRNEHLAIKPSDLFNARISKLIAAEPTHHAAPARGYLRWGASGIAAAAAVAALVWFNDPFQGDIAPPAPPTLAASQSAAPADIPQNDFDDYVAAHSQMVGAYPVRRISYEIGDVQ</sequence>
<organism evidence="2 3">
    <name type="scientific">Advenella kashmirensis</name>
    <dbReference type="NCBI Taxonomy" id="310575"/>
    <lineage>
        <taxon>Bacteria</taxon>
        <taxon>Pseudomonadati</taxon>
        <taxon>Pseudomonadota</taxon>
        <taxon>Betaproteobacteria</taxon>
        <taxon>Burkholderiales</taxon>
        <taxon>Alcaligenaceae</taxon>
    </lineage>
</organism>
<name>A0A356LHU4_9BURK</name>
<dbReference type="CDD" id="cd16328">
    <property type="entry name" value="RseA_N"/>
    <property type="match status" value="1"/>
</dbReference>
<dbReference type="AlphaFoldDB" id="A0A356LHU4"/>
<dbReference type="Gene3D" id="1.10.10.880">
    <property type="entry name" value="Anti sigma-E protein RseA, N-terminal domain"/>
    <property type="match status" value="1"/>
</dbReference>
<evidence type="ECO:0000259" key="1">
    <source>
        <dbReference type="Pfam" id="PF03872"/>
    </source>
</evidence>
<evidence type="ECO:0000313" key="3">
    <source>
        <dbReference type="Proteomes" id="UP000264036"/>
    </source>
</evidence>
<protein>
    <recommendedName>
        <fullName evidence="1">Anti sigma-E protein RseA N-terminal domain-containing protein</fullName>
    </recommendedName>
</protein>
<evidence type="ECO:0000313" key="2">
    <source>
        <dbReference type="EMBL" id="HBP30593.1"/>
    </source>
</evidence>
<dbReference type="Pfam" id="PF03872">
    <property type="entry name" value="RseA_N"/>
    <property type="match status" value="1"/>
</dbReference>
<dbReference type="InterPro" id="IPR005572">
    <property type="entry name" value="Anti-sigma_E_RseA_N"/>
</dbReference>
<dbReference type="Proteomes" id="UP000264036">
    <property type="component" value="Unassembled WGS sequence"/>
</dbReference>
<dbReference type="InterPro" id="IPR052383">
    <property type="entry name" value="Anti-sigma-E_RseA-like"/>
</dbReference>
<feature type="domain" description="Anti sigma-E protein RseA N-terminal" evidence="1">
    <location>
        <begin position="13"/>
        <end position="82"/>
    </location>
</feature>
<dbReference type="PANTHER" id="PTHR38104">
    <property type="match status" value="1"/>
</dbReference>
<accession>A0A356LHU4</accession>
<dbReference type="EMBL" id="DOEK01000029">
    <property type="protein sequence ID" value="HBP30593.1"/>
    <property type="molecule type" value="Genomic_DNA"/>
</dbReference>
<proteinExistence type="predicted"/>